<dbReference type="OrthoDB" id="6344725at2759"/>
<accession>A0A8S0ZGU9</accession>
<dbReference type="InterPro" id="IPR005055">
    <property type="entry name" value="A10/PebIII"/>
</dbReference>
<name>A0A8S0ZGU9_ARCPL</name>
<dbReference type="Pfam" id="PF03392">
    <property type="entry name" value="OS-D"/>
    <property type="match status" value="1"/>
</dbReference>
<organism evidence="1 2">
    <name type="scientific">Arctia plantaginis</name>
    <name type="common">Wood tiger moth</name>
    <name type="synonym">Phalaena plantaginis</name>
    <dbReference type="NCBI Taxonomy" id="874455"/>
    <lineage>
        <taxon>Eukaryota</taxon>
        <taxon>Metazoa</taxon>
        <taxon>Ecdysozoa</taxon>
        <taxon>Arthropoda</taxon>
        <taxon>Hexapoda</taxon>
        <taxon>Insecta</taxon>
        <taxon>Pterygota</taxon>
        <taxon>Neoptera</taxon>
        <taxon>Endopterygota</taxon>
        <taxon>Lepidoptera</taxon>
        <taxon>Glossata</taxon>
        <taxon>Ditrysia</taxon>
        <taxon>Noctuoidea</taxon>
        <taxon>Erebidae</taxon>
        <taxon>Arctiinae</taxon>
        <taxon>Arctia</taxon>
    </lineage>
</organism>
<dbReference type="Proteomes" id="UP000494106">
    <property type="component" value="Unassembled WGS sequence"/>
</dbReference>
<evidence type="ECO:0008006" key="3">
    <source>
        <dbReference type="Google" id="ProtNLM"/>
    </source>
</evidence>
<dbReference type="InterPro" id="IPR036682">
    <property type="entry name" value="OS_D_A10/PebIII_sf"/>
</dbReference>
<dbReference type="PANTHER" id="PTHR11257">
    <property type="entry name" value="CHEMOSENSORY PROTEIN-RELATED"/>
    <property type="match status" value="1"/>
</dbReference>
<dbReference type="SUPFAM" id="SSF100910">
    <property type="entry name" value="Chemosensory protein Csp2"/>
    <property type="match status" value="1"/>
</dbReference>
<comment type="caution">
    <text evidence="1">The sequence shown here is derived from an EMBL/GenBank/DDBJ whole genome shotgun (WGS) entry which is preliminary data.</text>
</comment>
<dbReference type="AlphaFoldDB" id="A0A8S0ZGU9"/>
<keyword evidence="2" id="KW-1185">Reference proteome</keyword>
<proteinExistence type="predicted"/>
<reference evidence="1 2" key="1">
    <citation type="submission" date="2020-04" db="EMBL/GenBank/DDBJ databases">
        <authorList>
            <person name="Wallbank WR R."/>
            <person name="Pardo Diaz C."/>
            <person name="Kozak K."/>
            <person name="Martin S."/>
            <person name="Jiggins C."/>
            <person name="Moest M."/>
            <person name="Warren A I."/>
            <person name="Byers J.R.P. K."/>
            <person name="Montejo-Kovacevich G."/>
            <person name="Yen C E."/>
        </authorList>
    </citation>
    <scope>NUCLEOTIDE SEQUENCE [LARGE SCALE GENOMIC DNA]</scope>
</reference>
<dbReference type="PANTHER" id="PTHR11257:SF13">
    <property type="entry name" value="GEO07322P1"/>
    <property type="match status" value="1"/>
</dbReference>
<evidence type="ECO:0000313" key="1">
    <source>
        <dbReference type="EMBL" id="CAB3231709.1"/>
    </source>
</evidence>
<evidence type="ECO:0000313" key="2">
    <source>
        <dbReference type="Proteomes" id="UP000494106"/>
    </source>
</evidence>
<gene>
    <name evidence="1" type="ORF">APLA_LOCUS4571</name>
</gene>
<protein>
    <recommendedName>
        <fullName evidence="3">Chemosensory protein</fullName>
    </recommendedName>
</protein>
<dbReference type="EMBL" id="CADEBC010000473">
    <property type="protein sequence ID" value="CAB3231709.1"/>
    <property type="molecule type" value="Genomic_DNA"/>
</dbReference>
<sequence length="152" mass="17107">MMGIYEEIEFNNTILIIQVKCSLESTNMKLLIVLALVALAVAHPHGDHYNTKYESIDVDVILESDRLTKAYINCFTNKAKCTTEGTEIKSYIPDAINSSCAKCTEKQKKLTAKFIKGIQSKYADDYAVLYKIHDPEAKNGEELKKFLNTYGA</sequence>
<dbReference type="Gene3D" id="1.10.2080.10">
    <property type="entry name" value="Insect odorant-binding protein A10/Ejaculatory bulb-specific protein 3"/>
    <property type="match status" value="1"/>
</dbReference>